<dbReference type="STRING" id="1499687.BN1080_01564"/>
<dbReference type="AlphaFoldDB" id="A0A098EK17"/>
<dbReference type="PRINTS" id="PR00368">
    <property type="entry name" value="FADPNR"/>
</dbReference>
<reference evidence="6 7" key="1">
    <citation type="submission" date="2014-09" db="EMBL/GenBank/DDBJ databases">
        <authorList>
            <person name="Urmite Genomes Urmite Genomes"/>
        </authorList>
    </citation>
    <scope>NUCLEOTIDE SEQUENCE [LARGE SCALE GENOMIC DNA]</scope>
    <source>
        <strain evidence="6 7">ES2</strain>
    </source>
</reference>
<keyword evidence="7" id="KW-1185">Reference proteome</keyword>
<name>A0A098EK17_9BACL</name>
<dbReference type="InterPro" id="IPR036188">
    <property type="entry name" value="FAD/NAD-bd_sf"/>
</dbReference>
<evidence type="ECO:0000256" key="4">
    <source>
        <dbReference type="ARBA" id="ARBA00023002"/>
    </source>
</evidence>
<evidence type="ECO:0000256" key="1">
    <source>
        <dbReference type="ARBA" id="ARBA00001974"/>
    </source>
</evidence>
<dbReference type="OrthoDB" id="9806179at2"/>
<accession>A0A098EK17</accession>
<protein>
    <submittedName>
        <fullName evidence="6">Thioredoxin reductase</fullName>
    </submittedName>
</protein>
<sequence length="310" mass="33929">MILDCAVVGGGPAGLSASLILGRSRRKAILFDDKKPRNSVTDEAHGFLTRDGIDPQELKRIAQHELGRYPSIRIEKQRVKEVKKVNGLFHLTTENGDGFQSRKLILATGMKEILPAVERIEAFYGTSLFSCPYCDGWELKDQPLAVISENQWAFHMAKLVSNWTIDLIVCTNGKAMLTGEERRILNSRGITIRDEKIKSLHGTSGKLEEIEFAGGEKVQRTGGFITPDWQQASSIGQILGCELNDRGGIKVDASKRTTIEGVFACGDSATEGPAQLMIAASEGSLAAFRVNADFIEEKYAEKEGDGINGK</sequence>
<dbReference type="Proteomes" id="UP000043699">
    <property type="component" value="Unassembled WGS sequence"/>
</dbReference>
<dbReference type="PANTHER" id="PTHR48105">
    <property type="entry name" value="THIOREDOXIN REDUCTASE 1-RELATED-RELATED"/>
    <property type="match status" value="1"/>
</dbReference>
<dbReference type="PRINTS" id="PR00469">
    <property type="entry name" value="PNDRDTASEII"/>
</dbReference>
<dbReference type="InterPro" id="IPR050097">
    <property type="entry name" value="Ferredoxin-NADP_redctase_2"/>
</dbReference>
<comment type="cofactor">
    <cofactor evidence="1">
        <name>FAD</name>
        <dbReference type="ChEBI" id="CHEBI:57692"/>
    </cofactor>
</comment>
<dbReference type="RefSeq" id="WP_052651426.1">
    <property type="nucleotide sequence ID" value="NZ_CCXS01000001.1"/>
</dbReference>
<evidence type="ECO:0000256" key="3">
    <source>
        <dbReference type="ARBA" id="ARBA00022630"/>
    </source>
</evidence>
<proteinExistence type="predicted"/>
<evidence type="ECO:0000259" key="5">
    <source>
        <dbReference type="Pfam" id="PF07992"/>
    </source>
</evidence>
<organism evidence="6 7">
    <name type="scientific">Planococcus massiliensis</name>
    <dbReference type="NCBI Taxonomy" id="1499687"/>
    <lineage>
        <taxon>Bacteria</taxon>
        <taxon>Bacillati</taxon>
        <taxon>Bacillota</taxon>
        <taxon>Bacilli</taxon>
        <taxon>Bacillales</taxon>
        <taxon>Caryophanaceae</taxon>
        <taxon>Planococcus</taxon>
    </lineage>
</organism>
<dbReference type="Pfam" id="PF07992">
    <property type="entry name" value="Pyr_redox_2"/>
    <property type="match status" value="1"/>
</dbReference>
<dbReference type="GO" id="GO:0016491">
    <property type="term" value="F:oxidoreductase activity"/>
    <property type="evidence" value="ECO:0007669"/>
    <property type="project" value="UniProtKB-KW"/>
</dbReference>
<evidence type="ECO:0000256" key="2">
    <source>
        <dbReference type="ARBA" id="ARBA00011738"/>
    </source>
</evidence>
<evidence type="ECO:0000313" key="6">
    <source>
        <dbReference type="EMBL" id="CEG22633.1"/>
    </source>
</evidence>
<comment type="subunit">
    <text evidence="2">Homodimer.</text>
</comment>
<dbReference type="EMBL" id="CCXS01000001">
    <property type="protein sequence ID" value="CEG22633.1"/>
    <property type="molecule type" value="Genomic_DNA"/>
</dbReference>
<feature type="domain" description="FAD/NAD(P)-binding" evidence="5">
    <location>
        <begin position="4"/>
        <end position="283"/>
    </location>
</feature>
<gene>
    <name evidence="6" type="primary">trxB_1</name>
    <name evidence="6" type="ORF">BN1080_01564</name>
</gene>
<keyword evidence="4" id="KW-0560">Oxidoreductase</keyword>
<dbReference type="Gene3D" id="3.50.50.60">
    <property type="entry name" value="FAD/NAD(P)-binding domain"/>
    <property type="match status" value="2"/>
</dbReference>
<evidence type="ECO:0000313" key="7">
    <source>
        <dbReference type="Proteomes" id="UP000043699"/>
    </source>
</evidence>
<dbReference type="InterPro" id="IPR023753">
    <property type="entry name" value="FAD/NAD-binding_dom"/>
</dbReference>
<keyword evidence="3" id="KW-0285">Flavoprotein</keyword>
<dbReference type="SUPFAM" id="SSF51905">
    <property type="entry name" value="FAD/NAD(P)-binding domain"/>
    <property type="match status" value="1"/>
</dbReference>